<evidence type="ECO:0000259" key="1">
    <source>
        <dbReference type="Pfam" id="PF11738"/>
    </source>
</evidence>
<dbReference type="InterPro" id="IPR025303">
    <property type="entry name" value="PdaC"/>
</dbReference>
<dbReference type="InterPro" id="IPR037126">
    <property type="entry name" value="PdaC/RsiV-like_sf"/>
</dbReference>
<organism evidence="3 4">
    <name type="scientific">Virgibacillus kekensis</name>
    <dbReference type="NCBI Taxonomy" id="202261"/>
    <lineage>
        <taxon>Bacteria</taxon>
        <taxon>Bacillati</taxon>
        <taxon>Bacillota</taxon>
        <taxon>Bacilli</taxon>
        <taxon>Bacillales</taxon>
        <taxon>Bacillaceae</taxon>
        <taxon>Virgibacillus</taxon>
    </lineage>
</organism>
<reference evidence="4" key="1">
    <citation type="journal article" date="2019" name="Int. J. Syst. Evol. Microbiol.">
        <title>The Global Catalogue of Microorganisms (GCM) 10K type strain sequencing project: providing services to taxonomists for standard genome sequencing and annotation.</title>
        <authorList>
            <consortium name="The Broad Institute Genomics Platform"/>
            <consortium name="The Broad Institute Genome Sequencing Center for Infectious Disease"/>
            <person name="Wu L."/>
            <person name="Ma J."/>
        </authorList>
    </citation>
    <scope>NUCLEOTIDE SEQUENCE [LARGE SCALE GENOMIC DNA]</scope>
    <source>
        <strain evidence="4">CGMCC 4.7426</strain>
    </source>
</reference>
<proteinExistence type="predicted"/>
<evidence type="ECO:0000259" key="2">
    <source>
        <dbReference type="Pfam" id="PF13739"/>
    </source>
</evidence>
<keyword evidence="4" id="KW-1185">Reference proteome</keyword>
<dbReference type="Pfam" id="PF13739">
    <property type="entry name" value="PdaC"/>
    <property type="match status" value="1"/>
</dbReference>
<dbReference type="Gene3D" id="3.90.640.20">
    <property type="entry name" value="Heat-shock cognate protein, ATPase"/>
    <property type="match status" value="1"/>
</dbReference>
<evidence type="ECO:0000313" key="4">
    <source>
        <dbReference type="Proteomes" id="UP001595989"/>
    </source>
</evidence>
<accession>A0ABV9DP28</accession>
<gene>
    <name evidence="3" type="ORF">ACFO3D_18355</name>
</gene>
<dbReference type="RefSeq" id="WP_390299646.1">
    <property type="nucleotide sequence ID" value="NZ_JBHSFU010000015.1"/>
</dbReference>
<evidence type="ECO:0000313" key="3">
    <source>
        <dbReference type="EMBL" id="MFC4560124.1"/>
    </source>
</evidence>
<comment type="caution">
    <text evidence="3">The sequence shown here is derived from an EMBL/GenBank/DDBJ whole genome shotgun (WGS) entry which is preliminary data.</text>
</comment>
<protein>
    <submittedName>
        <fullName evidence="3">DUF3298 domain-containing protein</fullName>
    </submittedName>
</protein>
<sequence>MPLALPVNIEPFRVTSGPGIQVIYPQVYGLEDQAMERFINRSITYETQQLINTQLGAMPTTLEEMDGSFEIKNNQRNVLSLTLTNYAYHAQAAHGMTYIKSLTFDLVKGERCSLSDLFKPGSNYTERLSTLVNEQIKERDISTFEESVEVQPNQDFYIADKTLVVYFQLYDITPYVFGFPMFPISVYTIQDIIDEDGPLGRMATNN</sequence>
<dbReference type="EMBL" id="JBHSFU010000015">
    <property type="protein sequence ID" value="MFC4560124.1"/>
    <property type="molecule type" value="Genomic_DNA"/>
</dbReference>
<dbReference type="Pfam" id="PF11738">
    <property type="entry name" value="DUF3298"/>
    <property type="match status" value="1"/>
</dbReference>
<dbReference type="Gene3D" id="3.30.565.40">
    <property type="entry name" value="Fervidobacterium nodosum Rt17-B1 like"/>
    <property type="match status" value="1"/>
</dbReference>
<name>A0ABV9DP28_9BACI</name>
<dbReference type="Proteomes" id="UP001595989">
    <property type="component" value="Unassembled WGS sequence"/>
</dbReference>
<dbReference type="InterPro" id="IPR021729">
    <property type="entry name" value="DUF3298"/>
</dbReference>
<feature type="domain" description="DUF3298" evidence="1">
    <location>
        <begin position="115"/>
        <end position="185"/>
    </location>
</feature>
<feature type="domain" description="Deacetylase PdaC" evidence="2">
    <location>
        <begin position="20"/>
        <end position="97"/>
    </location>
</feature>